<dbReference type="Proteomes" id="UP000027195">
    <property type="component" value="Unassembled WGS sequence"/>
</dbReference>
<proteinExistence type="predicted"/>
<sequence>MGPKDQSASTCMAEACSRSTPLSAMSSLESMVRAAFMIAIDAAREIAKHELAVACDRDRVPRHFWPPNNWYITQRFAECMDNIYASKTPSAASTQTALAFLALFVFTADAQGLANDTCFPAYLSMNNFMGQSPCLVSACVTSVCNGPWVVRTFDTAQFLR</sequence>
<accession>A0A067MST2</accession>
<evidence type="ECO:0000313" key="1">
    <source>
        <dbReference type="EMBL" id="KDQ18674.1"/>
    </source>
</evidence>
<evidence type="ECO:0000313" key="2">
    <source>
        <dbReference type="Proteomes" id="UP000027195"/>
    </source>
</evidence>
<name>A0A067MST2_BOTB1</name>
<dbReference type="InParanoid" id="A0A067MST2"/>
<gene>
    <name evidence="1" type="ORF">BOTBODRAFT_518220</name>
</gene>
<reference evidence="2" key="1">
    <citation type="journal article" date="2014" name="Proc. Natl. Acad. Sci. U.S.A.">
        <title>Extensive sampling of basidiomycete genomes demonstrates inadequacy of the white-rot/brown-rot paradigm for wood decay fungi.</title>
        <authorList>
            <person name="Riley R."/>
            <person name="Salamov A.A."/>
            <person name="Brown D.W."/>
            <person name="Nagy L.G."/>
            <person name="Floudas D."/>
            <person name="Held B.W."/>
            <person name="Levasseur A."/>
            <person name="Lombard V."/>
            <person name="Morin E."/>
            <person name="Otillar R."/>
            <person name="Lindquist E.A."/>
            <person name="Sun H."/>
            <person name="LaButti K.M."/>
            <person name="Schmutz J."/>
            <person name="Jabbour D."/>
            <person name="Luo H."/>
            <person name="Baker S.E."/>
            <person name="Pisabarro A.G."/>
            <person name="Walton J.D."/>
            <person name="Blanchette R.A."/>
            <person name="Henrissat B."/>
            <person name="Martin F."/>
            <person name="Cullen D."/>
            <person name="Hibbett D.S."/>
            <person name="Grigoriev I.V."/>
        </authorList>
    </citation>
    <scope>NUCLEOTIDE SEQUENCE [LARGE SCALE GENOMIC DNA]</scope>
    <source>
        <strain evidence="2">FD-172 SS1</strain>
    </source>
</reference>
<protein>
    <submittedName>
        <fullName evidence="1">Uncharacterized protein</fullName>
    </submittedName>
</protein>
<dbReference type="HOGENOM" id="CLU_1651870_0_0_1"/>
<dbReference type="AlphaFoldDB" id="A0A067MST2"/>
<organism evidence="1 2">
    <name type="scientific">Botryobasidium botryosum (strain FD-172 SS1)</name>
    <dbReference type="NCBI Taxonomy" id="930990"/>
    <lineage>
        <taxon>Eukaryota</taxon>
        <taxon>Fungi</taxon>
        <taxon>Dikarya</taxon>
        <taxon>Basidiomycota</taxon>
        <taxon>Agaricomycotina</taxon>
        <taxon>Agaricomycetes</taxon>
        <taxon>Cantharellales</taxon>
        <taxon>Botryobasidiaceae</taxon>
        <taxon>Botryobasidium</taxon>
    </lineage>
</organism>
<dbReference type="EMBL" id="KL198021">
    <property type="protein sequence ID" value="KDQ18674.1"/>
    <property type="molecule type" value="Genomic_DNA"/>
</dbReference>
<keyword evidence="2" id="KW-1185">Reference proteome</keyword>